<comment type="caution">
    <text evidence="5">The sequence shown here is derived from an EMBL/GenBank/DDBJ whole genome shotgun (WGS) entry which is preliminary data.</text>
</comment>
<reference evidence="5" key="1">
    <citation type="submission" date="2021-02" db="EMBL/GenBank/DDBJ databases">
        <authorList>
            <person name="Nowell W R."/>
        </authorList>
    </citation>
    <scope>NUCLEOTIDE SEQUENCE</scope>
</reference>
<dbReference type="Proteomes" id="UP000681720">
    <property type="component" value="Unassembled WGS sequence"/>
</dbReference>
<organism evidence="5 7">
    <name type="scientific">Rotaria magnacalcarata</name>
    <dbReference type="NCBI Taxonomy" id="392030"/>
    <lineage>
        <taxon>Eukaryota</taxon>
        <taxon>Metazoa</taxon>
        <taxon>Spiralia</taxon>
        <taxon>Gnathifera</taxon>
        <taxon>Rotifera</taxon>
        <taxon>Eurotatoria</taxon>
        <taxon>Bdelloidea</taxon>
        <taxon>Philodinida</taxon>
        <taxon>Philodinidae</taxon>
        <taxon>Rotaria</taxon>
    </lineage>
</organism>
<dbReference type="Proteomes" id="UP000663866">
    <property type="component" value="Unassembled WGS sequence"/>
</dbReference>
<evidence type="ECO:0000313" key="2">
    <source>
        <dbReference type="EMBL" id="CAF3773262.1"/>
    </source>
</evidence>
<evidence type="ECO:0000313" key="3">
    <source>
        <dbReference type="EMBL" id="CAF3861559.1"/>
    </source>
</evidence>
<proteinExistence type="predicted"/>
<keyword evidence="7" id="KW-1185">Reference proteome</keyword>
<dbReference type="Proteomes" id="UP000663842">
    <property type="component" value="Unassembled WGS sequence"/>
</dbReference>
<dbReference type="EMBL" id="CAJOBJ010001579">
    <property type="protein sequence ID" value="CAF3886321.1"/>
    <property type="molecule type" value="Genomic_DNA"/>
</dbReference>
<evidence type="ECO:0000313" key="4">
    <source>
        <dbReference type="EMBL" id="CAF3886321.1"/>
    </source>
</evidence>
<dbReference type="EMBL" id="CAJOBI010004088">
    <property type="protein sequence ID" value="CAF3990566.1"/>
    <property type="molecule type" value="Genomic_DNA"/>
</dbReference>
<sequence length="232" mass="26272">MDKSGSIKLVPGIYSTSLVDVDRNNVTTMYHPLKKEISPNELAVDSPTPYYYRSRTNSNIIQRRFSIVEQPTPTVAIEPVGKTITIHMSFKRIFSLHSHGGHHHSRHPHSESSGEVRRSILVRTNKDTTNLNPDEEHEQLDSVEPISVQSASPEYVNEEQYRTRRRSVQFLDKRFIQFSVTPQTAAADDDSSSATNASDDACECHLAYFLSTIFPSIIISLNALEKKEKNKE</sequence>
<gene>
    <name evidence="3" type="ORF">BYL167_LOCUS6414</name>
    <name evidence="4" type="ORF">GIL414_LOCUS5810</name>
    <name evidence="5" type="ORF">OVN521_LOCUS8957</name>
    <name evidence="6" type="ORF">SMN809_LOCUS11374</name>
    <name evidence="2" type="ORF">UXM345_LOCUS3254</name>
</gene>
<evidence type="ECO:0000313" key="6">
    <source>
        <dbReference type="EMBL" id="CAF3990566.1"/>
    </source>
</evidence>
<dbReference type="Proteomes" id="UP000676336">
    <property type="component" value="Unassembled WGS sequence"/>
</dbReference>
<evidence type="ECO:0000313" key="5">
    <source>
        <dbReference type="EMBL" id="CAF3890559.1"/>
    </source>
</evidence>
<evidence type="ECO:0000313" key="7">
    <source>
        <dbReference type="Proteomes" id="UP000663866"/>
    </source>
</evidence>
<dbReference type="Proteomes" id="UP000681967">
    <property type="component" value="Unassembled WGS sequence"/>
</dbReference>
<name>A0A819GWF8_9BILA</name>
<feature type="region of interest" description="Disordered" evidence="1">
    <location>
        <begin position="125"/>
        <end position="144"/>
    </location>
</feature>
<evidence type="ECO:0000256" key="1">
    <source>
        <dbReference type="SAM" id="MobiDB-lite"/>
    </source>
</evidence>
<protein>
    <submittedName>
        <fullName evidence="5">Uncharacterized protein</fullName>
    </submittedName>
</protein>
<dbReference type="AlphaFoldDB" id="A0A819GWF8"/>
<dbReference type="EMBL" id="CAJOBG010001063">
    <property type="protein sequence ID" value="CAF3890559.1"/>
    <property type="molecule type" value="Genomic_DNA"/>
</dbReference>
<accession>A0A819GWF8</accession>
<dbReference type="EMBL" id="CAJOBH010001560">
    <property type="protein sequence ID" value="CAF3861559.1"/>
    <property type="molecule type" value="Genomic_DNA"/>
</dbReference>
<dbReference type="EMBL" id="CAJOBF010000207">
    <property type="protein sequence ID" value="CAF3773262.1"/>
    <property type="molecule type" value="Genomic_DNA"/>
</dbReference>